<keyword evidence="2" id="KW-0663">Pyridoxal phosphate</keyword>
<reference evidence="4 5" key="1">
    <citation type="journal article" date="2021" name="bioRxiv">
        <title>Unique metabolic strategies in Hadean analogues reveal hints for primordial physiology.</title>
        <authorList>
            <person name="Nobu M.K."/>
            <person name="Nakai R."/>
            <person name="Tamazawa S."/>
            <person name="Mori H."/>
            <person name="Toyoda A."/>
            <person name="Ijiri A."/>
            <person name="Suzuki S."/>
            <person name="Kurokawa K."/>
            <person name="Kamagata Y."/>
            <person name="Tamaki H."/>
        </authorList>
    </citation>
    <scope>NUCLEOTIDE SEQUENCE [LARGE SCALE GENOMIC DNA]</scope>
    <source>
        <strain evidence="4">BS525</strain>
    </source>
</reference>
<dbReference type="SUPFAM" id="SSF53383">
    <property type="entry name" value="PLP-dependent transferases"/>
    <property type="match status" value="1"/>
</dbReference>
<protein>
    <submittedName>
        <fullName evidence="4">Threonine-phosphate decarboxylase</fullName>
        <ecNumber evidence="4">4.1.1.81</ecNumber>
    </submittedName>
</protein>
<name>A0A9E2F3R5_PSYF1</name>
<dbReference type="InterPro" id="IPR015422">
    <property type="entry name" value="PyrdxlP-dep_Trfase_small"/>
</dbReference>
<dbReference type="GO" id="GO:0048472">
    <property type="term" value="F:threonine-phosphate decarboxylase activity"/>
    <property type="evidence" value="ECO:0007669"/>
    <property type="project" value="UniProtKB-EC"/>
</dbReference>
<dbReference type="AlphaFoldDB" id="A0A9E2F3R5"/>
<organism evidence="4 5">
    <name type="scientific">Psychracetigena formicireducens</name>
    <dbReference type="NCBI Taxonomy" id="2986056"/>
    <lineage>
        <taxon>Bacteria</taxon>
        <taxon>Bacillati</taxon>
        <taxon>Candidatus Lithacetigenota</taxon>
        <taxon>Candidatus Psychracetigena</taxon>
    </lineage>
</organism>
<dbReference type="InterPro" id="IPR004839">
    <property type="entry name" value="Aminotransferase_I/II_large"/>
</dbReference>
<dbReference type="Pfam" id="PF00155">
    <property type="entry name" value="Aminotran_1_2"/>
    <property type="match status" value="1"/>
</dbReference>
<evidence type="ECO:0000256" key="2">
    <source>
        <dbReference type="ARBA" id="ARBA00022898"/>
    </source>
</evidence>
<dbReference type="Gene3D" id="3.90.1150.10">
    <property type="entry name" value="Aspartate Aminotransferase, domain 1"/>
    <property type="match status" value="1"/>
</dbReference>
<dbReference type="EMBL" id="QLTW01000001">
    <property type="protein sequence ID" value="MBT9144176.1"/>
    <property type="molecule type" value="Genomic_DNA"/>
</dbReference>
<dbReference type="CDD" id="cd00609">
    <property type="entry name" value="AAT_like"/>
    <property type="match status" value="1"/>
</dbReference>
<evidence type="ECO:0000313" key="5">
    <source>
        <dbReference type="Proteomes" id="UP000811545"/>
    </source>
</evidence>
<evidence type="ECO:0000313" key="4">
    <source>
        <dbReference type="EMBL" id="MBT9144176.1"/>
    </source>
</evidence>
<dbReference type="EC" id="4.1.1.81" evidence="4"/>
<dbReference type="Gene3D" id="3.40.640.10">
    <property type="entry name" value="Type I PLP-dependent aspartate aminotransferase-like (Major domain)"/>
    <property type="match status" value="1"/>
</dbReference>
<feature type="domain" description="Aminotransferase class I/classII large" evidence="3">
    <location>
        <begin position="3"/>
        <end position="291"/>
    </location>
</feature>
<keyword evidence="4" id="KW-0456">Lyase</keyword>
<dbReference type="PANTHER" id="PTHR42885">
    <property type="entry name" value="HISTIDINOL-PHOSPHATE AMINOTRANSFERASE-RELATED"/>
    <property type="match status" value="1"/>
</dbReference>
<dbReference type="InterPro" id="IPR015424">
    <property type="entry name" value="PyrdxlP-dep_Trfase"/>
</dbReference>
<dbReference type="PANTHER" id="PTHR42885:SF1">
    <property type="entry name" value="THREONINE-PHOSPHATE DECARBOXYLASE"/>
    <property type="match status" value="1"/>
</dbReference>
<evidence type="ECO:0000259" key="3">
    <source>
        <dbReference type="Pfam" id="PF00155"/>
    </source>
</evidence>
<dbReference type="InterPro" id="IPR015421">
    <property type="entry name" value="PyrdxlP-dep_Trfase_major"/>
</dbReference>
<gene>
    <name evidence="4" type="primary">cobD</name>
    <name evidence="4" type="ORF">DDT42_00008</name>
</gene>
<proteinExistence type="predicted"/>
<sequence>MHYPDPESYDIAQKIAQYWGIEKDSILIGNGSVELIYLVIHAFKPKIVTIPIPTFSEYERAARIVGSKIQHVKLNRDENFTLTLSEVKGGDITFICNPNNPIGNLILEGSEELYKLPAKIIVIDEAFTDFLSDERNHTLIWKVQKDERIIVLRTFTKFFAIPGLRIGYLVAHPEIVRTLKKYQIPWSVNTLTQLSATSALTESRYIENTRYFIEKQRRFLMGEILKVDGLFPYLSVANFILIRIVDKGITSPYLTERLIQKEILLRDCSNFRGLNEGFTRIAVRCHEENIKLIDSLKEVLWKI</sequence>
<dbReference type="GO" id="GO:0030170">
    <property type="term" value="F:pyridoxal phosphate binding"/>
    <property type="evidence" value="ECO:0007669"/>
    <property type="project" value="InterPro"/>
</dbReference>
<comment type="caution">
    <text evidence="4">The sequence shown here is derived from an EMBL/GenBank/DDBJ whole genome shotgun (WGS) entry which is preliminary data.</text>
</comment>
<dbReference type="Proteomes" id="UP000811545">
    <property type="component" value="Unassembled WGS sequence"/>
</dbReference>
<comment type="cofactor">
    <cofactor evidence="1">
        <name>pyridoxal 5'-phosphate</name>
        <dbReference type="ChEBI" id="CHEBI:597326"/>
    </cofactor>
</comment>
<accession>A0A9E2F3R5</accession>
<evidence type="ECO:0000256" key="1">
    <source>
        <dbReference type="ARBA" id="ARBA00001933"/>
    </source>
</evidence>